<protein>
    <submittedName>
        <fullName evidence="2">Uncharacterized protein</fullName>
    </submittedName>
</protein>
<dbReference type="RefSeq" id="WP_148071760.1">
    <property type="nucleotide sequence ID" value="NZ_CP042913.1"/>
</dbReference>
<name>A0A5B9Q5Z1_9BACT</name>
<feature type="transmembrane region" description="Helical" evidence="1">
    <location>
        <begin position="12"/>
        <end position="28"/>
    </location>
</feature>
<dbReference type="Proteomes" id="UP000323917">
    <property type="component" value="Chromosome"/>
</dbReference>
<dbReference type="AlphaFoldDB" id="A0A5B9Q5Z1"/>
<gene>
    <name evidence="2" type="ORF">Pr1d_02060</name>
</gene>
<keyword evidence="1" id="KW-0472">Membrane</keyword>
<dbReference type="KEGG" id="bgok:Pr1d_02060"/>
<feature type="transmembrane region" description="Helical" evidence="1">
    <location>
        <begin position="76"/>
        <end position="95"/>
    </location>
</feature>
<proteinExistence type="predicted"/>
<accession>A0A5B9Q5Z1</accession>
<keyword evidence="3" id="KW-1185">Reference proteome</keyword>
<sequence>MAPGEAFAKRVFFWAGVYGLILLVPQYFLESRIGRDYPPPMTHPENFYGFVGVALAWQIGFLIIASDPRRLRPMMLAGVAEKFFFAASTFTLLMLSRVPGVFGLFAGIDLILGVLFLVAFFKVGDVEAM</sequence>
<organism evidence="2 3">
    <name type="scientific">Bythopirellula goksoeyrii</name>
    <dbReference type="NCBI Taxonomy" id="1400387"/>
    <lineage>
        <taxon>Bacteria</taxon>
        <taxon>Pseudomonadati</taxon>
        <taxon>Planctomycetota</taxon>
        <taxon>Planctomycetia</taxon>
        <taxon>Pirellulales</taxon>
        <taxon>Lacipirellulaceae</taxon>
        <taxon>Bythopirellula</taxon>
    </lineage>
</organism>
<dbReference type="OrthoDB" id="7408369at2"/>
<dbReference type="EMBL" id="CP042913">
    <property type="protein sequence ID" value="QEG32945.1"/>
    <property type="molecule type" value="Genomic_DNA"/>
</dbReference>
<evidence type="ECO:0000313" key="2">
    <source>
        <dbReference type="EMBL" id="QEG32945.1"/>
    </source>
</evidence>
<evidence type="ECO:0000313" key="3">
    <source>
        <dbReference type="Proteomes" id="UP000323917"/>
    </source>
</evidence>
<reference evidence="2 3" key="1">
    <citation type="submission" date="2019-08" db="EMBL/GenBank/DDBJ databases">
        <title>Deep-cultivation of Planctomycetes and their phenomic and genomic characterization uncovers novel biology.</title>
        <authorList>
            <person name="Wiegand S."/>
            <person name="Jogler M."/>
            <person name="Boedeker C."/>
            <person name="Pinto D."/>
            <person name="Vollmers J."/>
            <person name="Rivas-Marin E."/>
            <person name="Kohn T."/>
            <person name="Peeters S.H."/>
            <person name="Heuer A."/>
            <person name="Rast P."/>
            <person name="Oberbeckmann S."/>
            <person name="Bunk B."/>
            <person name="Jeske O."/>
            <person name="Meyerdierks A."/>
            <person name="Storesund J.E."/>
            <person name="Kallscheuer N."/>
            <person name="Luecker S."/>
            <person name="Lage O.M."/>
            <person name="Pohl T."/>
            <person name="Merkel B.J."/>
            <person name="Hornburger P."/>
            <person name="Mueller R.-W."/>
            <person name="Bruemmer F."/>
            <person name="Labrenz M."/>
            <person name="Spormann A.M."/>
            <person name="Op den Camp H."/>
            <person name="Overmann J."/>
            <person name="Amann R."/>
            <person name="Jetten M.S.M."/>
            <person name="Mascher T."/>
            <person name="Medema M.H."/>
            <person name="Devos D.P."/>
            <person name="Kaster A.-K."/>
            <person name="Ovreas L."/>
            <person name="Rohde M."/>
            <person name="Galperin M.Y."/>
            <person name="Jogler C."/>
        </authorList>
    </citation>
    <scope>NUCLEOTIDE SEQUENCE [LARGE SCALE GENOMIC DNA]</scope>
    <source>
        <strain evidence="2 3">Pr1d</strain>
    </source>
</reference>
<keyword evidence="1" id="KW-1133">Transmembrane helix</keyword>
<keyword evidence="1" id="KW-0812">Transmembrane</keyword>
<feature type="transmembrane region" description="Helical" evidence="1">
    <location>
        <begin position="101"/>
        <end position="121"/>
    </location>
</feature>
<feature type="transmembrane region" description="Helical" evidence="1">
    <location>
        <begin position="48"/>
        <end position="64"/>
    </location>
</feature>
<evidence type="ECO:0000256" key="1">
    <source>
        <dbReference type="SAM" id="Phobius"/>
    </source>
</evidence>